<evidence type="ECO:0000313" key="6">
    <source>
        <dbReference type="Proteomes" id="UP000322940"/>
    </source>
</evidence>
<reference evidence="6 7" key="3">
    <citation type="journal article" date="2019" name="Nat. Med.">
        <title>A library of human gut bacterial isolates paired with longitudinal multiomics data enables mechanistic microbiome research.</title>
        <authorList>
            <person name="Poyet M."/>
            <person name="Groussin M."/>
            <person name="Gibbons S.M."/>
            <person name="Avila-Pacheco J."/>
            <person name="Jiang X."/>
            <person name="Kearney S.M."/>
            <person name="Perrotta A.R."/>
            <person name="Berdy B."/>
            <person name="Zhao S."/>
            <person name="Lieberman T.D."/>
            <person name="Swanson P.K."/>
            <person name="Smith M."/>
            <person name="Roesemann S."/>
            <person name="Alexander J.E."/>
            <person name="Rich S.A."/>
            <person name="Livny J."/>
            <person name="Vlamakis H."/>
            <person name="Clish C."/>
            <person name="Bullock K."/>
            <person name="Deik A."/>
            <person name="Scott J."/>
            <person name="Pierce K.A."/>
            <person name="Xavier R.J."/>
            <person name="Alm E.J."/>
        </authorList>
    </citation>
    <scope>NUCLEOTIDE SEQUENCE [LARGE SCALE GENOMIC DNA]</scope>
    <source>
        <strain evidence="2 7">BIOML-A204</strain>
        <strain evidence="1 6">BIOML-A266</strain>
    </source>
</reference>
<organism evidence="4 5">
    <name type="scientific">Alistipes onderdonkii</name>
    <dbReference type="NCBI Taxonomy" id="328813"/>
    <lineage>
        <taxon>Bacteria</taxon>
        <taxon>Pseudomonadati</taxon>
        <taxon>Bacteroidota</taxon>
        <taxon>Bacteroidia</taxon>
        <taxon>Bacteroidales</taxon>
        <taxon>Rikenellaceae</taxon>
        <taxon>Alistipes</taxon>
    </lineage>
</organism>
<dbReference type="EMBL" id="JANGBQ010000001">
    <property type="protein sequence ID" value="MCQ5081300.1"/>
    <property type="molecule type" value="Genomic_DNA"/>
</dbReference>
<dbReference type="EMBL" id="VVXH01000010">
    <property type="protein sequence ID" value="KAA2377548.1"/>
    <property type="molecule type" value="Genomic_DNA"/>
</dbReference>
<dbReference type="Proteomes" id="UP001205035">
    <property type="component" value="Unassembled WGS sequence"/>
</dbReference>
<evidence type="ECO:0000313" key="4">
    <source>
        <dbReference type="EMBL" id="OUN04270.1"/>
    </source>
</evidence>
<evidence type="ECO:0000313" key="1">
    <source>
        <dbReference type="EMBL" id="KAA2377548.1"/>
    </source>
</evidence>
<reference evidence="3" key="4">
    <citation type="submission" date="2022-06" db="EMBL/GenBank/DDBJ databases">
        <title>Isolation of gut microbiota from human fecal samples.</title>
        <authorList>
            <person name="Pamer E.G."/>
            <person name="Barat B."/>
            <person name="Waligurski E."/>
            <person name="Medina S."/>
            <person name="Paddock L."/>
            <person name="Mostad J."/>
        </authorList>
    </citation>
    <scope>NUCLEOTIDE SEQUENCE</scope>
    <source>
        <strain evidence="3">DFI.6.22</strain>
    </source>
</reference>
<accession>A0A1Y3R657</accession>
<evidence type="ECO:0000313" key="7">
    <source>
        <dbReference type="Proteomes" id="UP000323119"/>
    </source>
</evidence>
<dbReference type="Proteomes" id="UP000322940">
    <property type="component" value="Unassembled WGS sequence"/>
</dbReference>
<dbReference type="RefSeq" id="WP_018694742.1">
    <property type="nucleotide sequence ID" value="NZ_AP025562.1"/>
</dbReference>
<dbReference type="AlphaFoldDB" id="A0A1Y3R657"/>
<dbReference type="EMBL" id="VVUY01000001">
    <property type="protein sequence ID" value="KAA2564390.1"/>
    <property type="molecule type" value="Genomic_DNA"/>
</dbReference>
<dbReference type="EMBL" id="NFHB01000002">
    <property type="protein sequence ID" value="OUN04270.1"/>
    <property type="molecule type" value="Genomic_DNA"/>
</dbReference>
<dbReference type="Proteomes" id="UP000195772">
    <property type="component" value="Unassembled WGS sequence"/>
</dbReference>
<dbReference type="GeneID" id="59808959"/>
<dbReference type="OrthoDB" id="1004332at2"/>
<dbReference type="Proteomes" id="UP000323119">
    <property type="component" value="Unassembled WGS sequence"/>
</dbReference>
<evidence type="ECO:0000313" key="2">
    <source>
        <dbReference type="EMBL" id="KAA2564390.1"/>
    </source>
</evidence>
<name>A0A1Y3R657_9BACT</name>
<evidence type="ECO:0000313" key="3">
    <source>
        <dbReference type="EMBL" id="MCQ5081300.1"/>
    </source>
</evidence>
<gene>
    <name evidence="4" type="ORF">B5G41_02875</name>
    <name evidence="2" type="ORF">F2S36_01260</name>
    <name evidence="1" type="ORF">F2Y10_10990</name>
    <name evidence="3" type="ORF">NE651_00130</name>
</gene>
<proteinExistence type="predicted"/>
<reference evidence="4" key="2">
    <citation type="journal article" date="2018" name="BMC Genomics">
        <title>Whole genome sequencing and function prediction of 133 gut anaerobes isolated from chicken caecum in pure cultures.</title>
        <authorList>
            <person name="Medvecky M."/>
            <person name="Cejkova D."/>
            <person name="Polansky O."/>
            <person name="Karasova D."/>
            <person name="Kubasova T."/>
            <person name="Cizek A."/>
            <person name="Rychlik I."/>
        </authorList>
    </citation>
    <scope>NUCLEOTIDE SEQUENCE</scope>
    <source>
        <strain evidence="4">An90</strain>
    </source>
</reference>
<protein>
    <submittedName>
        <fullName evidence="4">Uncharacterized protein</fullName>
    </submittedName>
</protein>
<evidence type="ECO:0000313" key="5">
    <source>
        <dbReference type="Proteomes" id="UP000195772"/>
    </source>
</evidence>
<comment type="caution">
    <text evidence="4">The sequence shown here is derived from an EMBL/GenBank/DDBJ whole genome shotgun (WGS) entry which is preliminary data.</text>
</comment>
<reference evidence="5" key="1">
    <citation type="submission" date="2017-04" db="EMBL/GenBank/DDBJ databases">
        <title>Function of individual gut microbiota members based on whole genome sequencing of pure cultures obtained from chicken caecum.</title>
        <authorList>
            <person name="Medvecky M."/>
            <person name="Cejkova D."/>
            <person name="Polansky O."/>
            <person name="Karasova D."/>
            <person name="Kubasova T."/>
            <person name="Cizek A."/>
            <person name="Rychlik I."/>
        </authorList>
    </citation>
    <scope>NUCLEOTIDE SEQUENCE [LARGE SCALE GENOMIC DNA]</scope>
    <source>
        <strain evidence="5">An90</strain>
    </source>
</reference>
<sequence length="121" mass="13075">MNIVLYGVSAEIAGKIAGKYGLKLISTPDKFQPSGTVVLVPPMGTPRQLLAFYNAMLRHEDDVDAVIVCGIESCEAASTVQYCTPPGKFFSLGGDLEPEELESELYVILDSLFAEGNQINF</sequence>